<keyword evidence="2" id="KW-0853">WD repeat</keyword>
<dbReference type="eggNOG" id="KOG0973">
    <property type="taxonomic scope" value="Eukaryota"/>
</dbReference>
<keyword evidence="3" id="KW-0677">Repeat</keyword>
<dbReference type="GO" id="GO:0005634">
    <property type="term" value="C:nucleus"/>
    <property type="evidence" value="ECO:0007669"/>
    <property type="project" value="UniProtKB-SubCell"/>
</dbReference>
<feature type="region of interest" description="Disordered" evidence="6">
    <location>
        <begin position="42"/>
        <end position="70"/>
    </location>
</feature>
<evidence type="ECO:0000256" key="3">
    <source>
        <dbReference type="ARBA" id="ARBA00022737"/>
    </source>
</evidence>
<evidence type="ECO:0000256" key="2">
    <source>
        <dbReference type="ARBA" id="ARBA00022574"/>
    </source>
</evidence>
<evidence type="ECO:0000256" key="1">
    <source>
        <dbReference type="ARBA" id="ARBA00004123"/>
    </source>
</evidence>
<comment type="subcellular location">
    <subcellularLocation>
        <location evidence="1">Nucleus</location>
    </subcellularLocation>
</comment>
<dbReference type="InterPro" id="IPR031120">
    <property type="entry name" value="HIR1-like"/>
</dbReference>
<dbReference type="Pfam" id="PF07569">
    <property type="entry name" value="Hira"/>
    <property type="match status" value="1"/>
</dbReference>
<protein>
    <submittedName>
        <fullName evidence="8">Putative histone transcription regulator protein</fullName>
    </submittedName>
</protein>
<keyword evidence="5" id="KW-0539">Nucleus</keyword>
<dbReference type="OrthoDB" id="1741719at2759"/>
<dbReference type="GO" id="GO:0000417">
    <property type="term" value="C:HIR complex"/>
    <property type="evidence" value="ECO:0007669"/>
    <property type="project" value="TreeGrafter"/>
</dbReference>
<keyword evidence="4" id="KW-0156">Chromatin regulator</keyword>
<dbReference type="Proteomes" id="UP000013521">
    <property type="component" value="Unassembled WGS sequence"/>
</dbReference>
<evidence type="ECO:0000259" key="7">
    <source>
        <dbReference type="Pfam" id="PF07569"/>
    </source>
</evidence>
<accession>R1EF16</accession>
<evidence type="ECO:0000256" key="6">
    <source>
        <dbReference type="SAM" id="MobiDB-lite"/>
    </source>
</evidence>
<evidence type="ECO:0000256" key="4">
    <source>
        <dbReference type="ARBA" id="ARBA00022853"/>
    </source>
</evidence>
<dbReference type="GO" id="GO:0006338">
    <property type="term" value="P:chromatin remodeling"/>
    <property type="evidence" value="ECO:0007669"/>
    <property type="project" value="InterPro"/>
</dbReference>
<dbReference type="HOGENOM" id="CLU_2003579_0_0_1"/>
<dbReference type="PANTHER" id="PTHR13831:SF0">
    <property type="entry name" value="PROTEIN HIRA"/>
    <property type="match status" value="1"/>
</dbReference>
<organism evidence="8 9">
    <name type="scientific">Botryosphaeria parva (strain UCR-NP2)</name>
    <name type="common">Grapevine canker fungus</name>
    <name type="synonym">Neofusicoccum parvum</name>
    <dbReference type="NCBI Taxonomy" id="1287680"/>
    <lineage>
        <taxon>Eukaryota</taxon>
        <taxon>Fungi</taxon>
        <taxon>Dikarya</taxon>
        <taxon>Ascomycota</taxon>
        <taxon>Pezizomycotina</taxon>
        <taxon>Dothideomycetes</taxon>
        <taxon>Dothideomycetes incertae sedis</taxon>
        <taxon>Botryosphaeriales</taxon>
        <taxon>Botryosphaeriaceae</taxon>
        <taxon>Neofusicoccum</taxon>
    </lineage>
</organism>
<evidence type="ECO:0000313" key="9">
    <source>
        <dbReference type="Proteomes" id="UP000013521"/>
    </source>
</evidence>
<dbReference type="GO" id="GO:0006351">
    <property type="term" value="P:DNA-templated transcription"/>
    <property type="evidence" value="ECO:0007669"/>
    <property type="project" value="InterPro"/>
</dbReference>
<proteinExistence type="predicted"/>
<dbReference type="EMBL" id="KB916499">
    <property type="protein sequence ID" value="EOD46067.1"/>
    <property type="molecule type" value="Genomic_DNA"/>
</dbReference>
<dbReference type="STRING" id="1287680.R1EF16"/>
<dbReference type="PANTHER" id="PTHR13831">
    <property type="entry name" value="MEMBER OF THE HIR1 FAMILY OF WD-REPEAT PROTEINS"/>
    <property type="match status" value="1"/>
</dbReference>
<dbReference type="InterPro" id="IPR011494">
    <property type="entry name" value="HIRA-like_C"/>
</dbReference>
<name>R1EF16_BOTPV</name>
<sequence>MTLGAREEFKIYLLMYAKRLGAEGLKGKIEELLRSLMGNIFEDEDDDKDGGKVLGEGEANGSSQGSTNKEELVGWKREELLKEVVVVLGKHRDLQRITVPYARLLGVVEQQRPANEDGEMDTEL</sequence>
<dbReference type="GO" id="GO:0000785">
    <property type="term" value="C:chromatin"/>
    <property type="evidence" value="ECO:0007669"/>
    <property type="project" value="TreeGrafter"/>
</dbReference>
<dbReference type="AlphaFoldDB" id="R1EF16"/>
<evidence type="ECO:0000313" key="8">
    <source>
        <dbReference type="EMBL" id="EOD46067.1"/>
    </source>
</evidence>
<evidence type="ECO:0000256" key="5">
    <source>
        <dbReference type="ARBA" id="ARBA00023242"/>
    </source>
</evidence>
<feature type="domain" description="Protein HIRA-like C-terminal" evidence="7">
    <location>
        <begin position="2"/>
        <end position="36"/>
    </location>
</feature>
<dbReference type="GO" id="GO:0031491">
    <property type="term" value="F:nucleosome binding"/>
    <property type="evidence" value="ECO:0007669"/>
    <property type="project" value="TreeGrafter"/>
</dbReference>
<gene>
    <name evidence="8" type="ORF">UCRNP2_7190</name>
</gene>
<reference evidence="9" key="1">
    <citation type="journal article" date="2013" name="Genome Announc.">
        <title>Draft genome sequence of Neofusicoccum parvum isolate UCR-NP2, a fungal vascular pathogen associated with grapevine cankers.</title>
        <authorList>
            <person name="Blanco-Ulate B."/>
            <person name="Rolshausen P."/>
            <person name="Cantu D."/>
        </authorList>
    </citation>
    <scope>NUCLEOTIDE SEQUENCE [LARGE SCALE GENOMIC DNA]</scope>
    <source>
        <strain evidence="9">UCR-NP2</strain>
    </source>
</reference>
<dbReference type="GO" id="GO:0006355">
    <property type="term" value="P:regulation of DNA-templated transcription"/>
    <property type="evidence" value="ECO:0007669"/>
    <property type="project" value="InterPro"/>
</dbReference>
<dbReference type="KEGG" id="npa:UCRNP2_7190"/>